<reference evidence="2" key="1">
    <citation type="submission" date="2023-10" db="EMBL/GenBank/DDBJ databases">
        <title>Genome assemblies of two species of porcelain crab, Petrolisthes cinctipes and Petrolisthes manimaculis (Anomura: Porcellanidae).</title>
        <authorList>
            <person name="Angst P."/>
        </authorList>
    </citation>
    <scope>NUCLEOTIDE SEQUENCE</scope>
    <source>
        <strain evidence="2">PB745_01</strain>
        <tissue evidence="2">Gill</tissue>
    </source>
</reference>
<evidence type="ECO:0000313" key="3">
    <source>
        <dbReference type="EMBL" id="KAK3868714.1"/>
    </source>
</evidence>
<keyword evidence="4" id="KW-1185">Reference proteome</keyword>
<dbReference type="AlphaFoldDB" id="A0AAE1EQ25"/>
<dbReference type="EMBL" id="JAWQEG010005049">
    <property type="protein sequence ID" value="KAK3859339.1"/>
    <property type="molecule type" value="Genomic_DNA"/>
</dbReference>
<comment type="caution">
    <text evidence="2">The sequence shown here is derived from an EMBL/GenBank/DDBJ whole genome shotgun (WGS) entry which is preliminary data.</text>
</comment>
<evidence type="ECO:0000313" key="4">
    <source>
        <dbReference type="Proteomes" id="UP001286313"/>
    </source>
</evidence>
<feature type="compositionally biased region" description="Polar residues" evidence="1">
    <location>
        <begin position="7"/>
        <end position="21"/>
    </location>
</feature>
<feature type="region of interest" description="Disordered" evidence="1">
    <location>
        <begin position="1"/>
        <end position="30"/>
    </location>
</feature>
<sequence>MEVVDLQQPQHETAHSGSHTTEPGKGQVISHGTLSAQWHLPSAASCNSGYWWGDLLTQYTTKLTSSTSGLHMSFQQT</sequence>
<name>A0AAE1EQ25_PETCI</name>
<gene>
    <name evidence="3" type="ORF">Pcinc_025921</name>
    <name evidence="2" type="ORF">Pcinc_034535</name>
</gene>
<proteinExistence type="predicted"/>
<evidence type="ECO:0000313" key="2">
    <source>
        <dbReference type="EMBL" id="KAK3859339.1"/>
    </source>
</evidence>
<accession>A0AAE1EQ25</accession>
<dbReference type="EMBL" id="JAWQEG010002954">
    <property type="protein sequence ID" value="KAK3868714.1"/>
    <property type="molecule type" value="Genomic_DNA"/>
</dbReference>
<evidence type="ECO:0000256" key="1">
    <source>
        <dbReference type="SAM" id="MobiDB-lite"/>
    </source>
</evidence>
<organism evidence="2 4">
    <name type="scientific">Petrolisthes cinctipes</name>
    <name type="common">Flat porcelain crab</name>
    <dbReference type="NCBI Taxonomy" id="88211"/>
    <lineage>
        <taxon>Eukaryota</taxon>
        <taxon>Metazoa</taxon>
        <taxon>Ecdysozoa</taxon>
        <taxon>Arthropoda</taxon>
        <taxon>Crustacea</taxon>
        <taxon>Multicrustacea</taxon>
        <taxon>Malacostraca</taxon>
        <taxon>Eumalacostraca</taxon>
        <taxon>Eucarida</taxon>
        <taxon>Decapoda</taxon>
        <taxon>Pleocyemata</taxon>
        <taxon>Anomura</taxon>
        <taxon>Galatheoidea</taxon>
        <taxon>Porcellanidae</taxon>
        <taxon>Petrolisthes</taxon>
    </lineage>
</organism>
<dbReference type="Proteomes" id="UP001286313">
    <property type="component" value="Unassembled WGS sequence"/>
</dbReference>
<protein>
    <submittedName>
        <fullName evidence="2">Uncharacterized protein</fullName>
    </submittedName>
</protein>